<evidence type="ECO:0000313" key="2">
    <source>
        <dbReference type="EMBL" id="TLF40549.1"/>
    </source>
</evidence>
<dbReference type="EMBL" id="VBWO01000003">
    <property type="protein sequence ID" value="TLF40549.1"/>
    <property type="molecule type" value="Genomic_DNA"/>
</dbReference>
<dbReference type="AlphaFoldDB" id="A0A5R8LTH2"/>
<evidence type="ECO:0000256" key="1">
    <source>
        <dbReference type="SAM" id="MobiDB-lite"/>
    </source>
</evidence>
<organism evidence="2 3">
    <name type="scientific">Lacticaseibacillus zeae</name>
    <name type="common">Lactobacillus zeae</name>
    <dbReference type="NCBI Taxonomy" id="57037"/>
    <lineage>
        <taxon>Bacteria</taxon>
        <taxon>Bacillati</taxon>
        <taxon>Bacillota</taxon>
        <taxon>Bacilli</taxon>
        <taxon>Lactobacillales</taxon>
        <taxon>Lactobacillaceae</taxon>
        <taxon>Lacticaseibacillus</taxon>
    </lineage>
</organism>
<gene>
    <name evidence="2" type="ORF">FEI15_04545</name>
</gene>
<dbReference type="Proteomes" id="UP000309885">
    <property type="component" value="Unassembled WGS sequence"/>
</dbReference>
<evidence type="ECO:0000313" key="3">
    <source>
        <dbReference type="Proteomes" id="UP000309885"/>
    </source>
</evidence>
<name>A0A5R8LTH2_LACZE</name>
<sequence>MCKDLGHNGLSPRQSYTPVSKRAGSRSRDWGSGHDPRITRLVISFQHRTGFSKLQPVWGP</sequence>
<reference evidence="2 3" key="1">
    <citation type="submission" date="2019-05" db="EMBL/GenBank/DDBJ databases">
        <title>Genome-based reclassification of Lactobacillus casei as Lactobacillus casei subsp. casei. subsp.nov., description of Lactobacillus casei subsp. zeae subsp. nov., and emended description of Lactobacillus casei.</title>
        <authorList>
            <person name="Huang C.-H."/>
        </authorList>
    </citation>
    <scope>NUCLEOTIDE SEQUENCE [LARGE SCALE GENOMIC DNA]</scope>
    <source>
        <strain evidence="2 3">CRBIP24.44</strain>
    </source>
</reference>
<comment type="caution">
    <text evidence="2">The sequence shown here is derived from an EMBL/GenBank/DDBJ whole genome shotgun (WGS) entry which is preliminary data.</text>
</comment>
<feature type="compositionally biased region" description="Basic and acidic residues" evidence="1">
    <location>
        <begin position="26"/>
        <end position="35"/>
    </location>
</feature>
<feature type="region of interest" description="Disordered" evidence="1">
    <location>
        <begin position="1"/>
        <end position="35"/>
    </location>
</feature>
<dbReference type="AntiFam" id="ANF00266">
    <property type="entry name" value="DNA repeat translations related to WP_020751851.1"/>
</dbReference>
<protein>
    <submittedName>
        <fullName evidence="2">Uncharacterized protein</fullName>
    </submittedName>
</protein>
<proteinExistence type="predicted"/>
<dbReference type="NCBIfam" id="NF040509">
    <property type="entry name" value="Lacto_palin_RPT"/>
    <property type="match status" value="1"/>
</dbReference>
<accession>A0A5R8LTH2</accession>